<dbReference type="Proteomes" id="UP000053647">
    <property type="component" value="Unassembled WGS sequence"/>
</dbReference>
<evidence type="ECO:0000313" key="2">
    <source>
        <dbReference type="EMBL" id="KIJ10454.1"/>
    </source>
</evidence>
<dbReference type="OrthoDB" id="2710757at2759"/>
<protein>
    <submittedName>
        <fullName evidence="2">Uncharacterized protein</fullName>
    </submittedName>
</protein>
<feature type="region of interest" description="Disordered" evidence="1">
    <location>
        <begin position="1"/>
        <end position="74"/>
    </location>
</feature>
<evidence type="ECO:0000313" key="3">
    <source>
        <dbReference type="Proteomes" id="UP000053647"/>
    </source>
</evidence>
<keyword evidence="3" id="KW-1185">Reference proteome</keyword>
<proteinExistence type="predicted"/>
<name>A0A0C9SRH0_PAXIN</name>
<sequence length="301" mass="33470">MPQKTSKRKAEETPITAAESPPEQKKKRLSEDSGSTLSEVDVHDNGIDAKPTGQPSHSDREESPACIPASEKGKAVAHRRISATGYEEDTFMVPVYMDVLEVYTPDVVRRFLTFANHCSVVNNTFTIKNVPLDFTVWVLGSLVESAFDNQDGPLGSVGVAVQPLTQGTANEVKSRLGRLQGPPAVLQGDWDDVKATCFQSSYKDQGRVLHTPFTAVFDAKRKFMDNKSQMHARPASSLKIGDIVLVEAWICRYPSAKETRDQMDKGWKTWKVKLELKAVSIVHEKPQLTESNARERETIEI</sequence>
<organism evidence="2 3">
    <name type="scientific">Paxillus involutus ATCC 200175</name>
    <dbReference type="NCBI Taxonomy" id="664439"/>
    <lineage>
        <taxon>Eukaryota</taxon>
        <taxon>Fungi</taxon>
        <taxon>Dikarya</taxon>
        <taxon>Basidiomycota</taxon>
        <taxon>Agaricomycotina</taxon>
        <taxon>Agaricomycetes</taxon>
        <taxon>Agaricomycetidae</taxon>
        <taxon>Boletales</taxon>
        <taxon>Paxilineae</taxon>
        <taxon>Paxillaceae</taxon>
        <taxon>Paxillus</taxon>
    </lineage>
</organism>
<reference evidence="2 3" key="1">
    <citation type="submission" date="2014-06" db="EMBL/GenBank/DDBJ databases">
        <authorList>
            <consortium name="DOE Joint Genome Institute"/>
            <person name="Kuo A."/>
            <person name="Kohler A."/>
            <person name="Nagy L.G."/>
            <person name="Floudas D."/>
            <person name="Copeland A."/>
            <person name="Barry K.W."/>
            <person name="Cichocki N."/>
            <person name="Veneault-Fourrey C."/>
            <person name="LaButti K."/>
            <person name="Lindquist E.A."/>
            <person name="Lipzen A."/>
            <person name="Lundell T."/>
            <person name="Morin E."/>
            <person name="Murat C."/>
            <person name="Sun H."/>
            <person name="Tunlid A."/>
            <person name="Henrissat B."/>
            <person name="Grigoriev I.V."/>
            <person name="Hibbett D.S."/>
            <person name="Martin F."/>
            <person name="Nordberg H.P."/>
            <person name="Cantor M.N."/>
            <person name="Hua S.X."/>
        </authorList>
    </citation>
    <scope>NUCLEOTIDE SEQUENCE [LARGE SCALE GENOMIC DNA]</scope>
    <source>
        <strain evidence="2 3">ATCC 200175</strain>
    </source>
</reference>
<reference evidence="3" key="2">
    <citation type="submission" date="2015-01" db="EMBL/GenBank/DDBJ databases">
        <title>Evolutionary Origins and Diversification of the Mycorrhizal Mutualists.</title>
        <authorList>
            <consortium name="DOE Joint Genome Institute"/>
            <consortium name="Mycorrhizal Genomics Consortium"/>
            <person name="Kohler A."/>
            <person name="Kuo A."/>
            <person name="Nagy L.G."/>
            <person name="Floudas D."/>
            <person name="Copeland A."/>
            <person name="Barry K.W."/>
            <person name="Cichocki N."/>
            <person name="Veneault-Fourrey C."/>
            <person name="LaButti K."/>
            <person name="Lindquist E.A."/>
            <person name="Lipzen A."/>
            <person name="Lundell T."/>
            <person name="Morin E."/>
            <person name="Murat C."/>
            <person name="Riley R."/>
            <person name="Ohm R."/>
            <person name="Sun H."/>
            <person name="Tunlid A."/>
            <person name="Henrissat B."/>
            <person name="Grigoriev I.V."/>
            <person name="Hibbett D.S."/>
            <person name="Martin F."/>
        </authorList>
    </citation>
    <scope>NUCLEOTIDE SEQUENCE [LARGE SCALE GENOMIC DNA]</scope>
    <source>
        <strain evidence="3">ATCC 200175</strain>
    </source>
</reference>
<dbReference type="HOGENOM" id="CLU_924693_0_0_1"/>
<gene>
    <name evidence="2" type="ORF">PAXINDRAFT_16539</name>
</gene>
<accession>A0A0C9SRH0</accession>
<evidence type="ECO:0000256" key="1">
    <source>
        <dbReference type="SAM" id="MobiDB-lite"/>
    </source>
</evidence>
<dbReference type="EMBL" id="KN819405">
    <property type="protein sequence ID" value="KIJ10454.1"/>
    <property type="molecule type" value="Genomic_DNA"/>
</dbReference>
<dbReference type="AlphaFoldDB" id="A0A0C9SRH0"/>